<dbReference type="Proteomes" id="UP000298588">
    <property type="component" value="Chromosome"/>
</dbReference>
<evidence type="ECO:0000259" key="6">
    <source>
        <dbReference type="Pfam" id="PF00496"/>
    </source>
</evidence>
<feature type="domain" description="Solute-binding protein family 5" evidence="6">
    <location>
        <begin position="73"/>
        <end position="457"/>
    </location>
</feature>
<dbReference type="Gene3D" id="3.10.105.10">
    <property type="entry name" value="Dipeptide-binding Protein, Domain 3"/>
    <property type="match status" value="1"/>
</dbReference>
<dbReference type="InterPro" id="IPR000914">
    <property type="entry name" value="SBP_5_dom"/>
</dbReference>
<dbReference type="KEGG" id="paqt:E8L99_11845"/>
<evidence type="ECO:0000256" key="3">
    <source>
        <dbReference type="ARBA" id="ARBA00022448"/>
    </source>
</evidence>
<protein>
    <submittedName>
        <fullName evidence="7">ABC transporter substrate-binding protein</fullName>
    </submittedName>
</protein>
<dbReference type="PANTHER" id="PTHR30290:SF9">
    <property type="entry name" value="OLIGOPEPTIDE-BINDING PROTEIN APPA"/>
    <property type="match status" value="1"/>
</dbReference>
<dbReference type="AlphaFoldDB" id="A0A4D7QLX0"/>
<dbReference type="GO" id="GO:0043190">
    <property type="term" value="C:ATP-binding cassette (ABC) transporter complex"/>
    <property type="evidence" value="ECO:0007669"/>
    <property type="project" value="InterPro"/>
</dbReference>
<dbReference type="SUPFAM" id="SSF53850">
    <property type="entry name" value="Periplasmic binding protein-like II"/>
    <property type="match status" value="1"/>
</dbReference>
<comment type="subcellular location">
    <subcellularLocation>
        <location evidence="1">Periplasm</location>
    </subcellularLocation>
</comment>
<comment type="similarity">
    <text evidence="2">Belongs to the bacterial solute-binding protein 5 family.</text>
</comment>
<dbReference type="PIRSF" id="PIRSF002741">
    <property type="entry name" value="MppA"/>
    <property type="match status" value="1"/>
</dbReference>
<dbReference type="GO" id="GO:0015833">
    <property type="term" value="P:peptide transport"/>
    <property type="evidence" value="ECO:0007669"/>
    <property type="project" value="TreeGrafter"/>
</dbReference>
<dbReference type="InterPro" id="IPR039424">
    <property type="entry name" value="SBP_5"/>
</dbReference>
<dbReference type="EMBL" id="CP039865">
    <property type="protein sequence ID" value="QCK86396.1"/>
    <property type="molecule type" value="Genomic_DNA"/>
</dbReference>
<dbReference type="CDD" id="cd08498">
    <property type="entry name" value="PBP2_NikA_DppA_OppA_like_2"/>
    <property type="match status" value="1"/>
</dbReference>
<dbReference type="RefSeq" id="WP_137099727.1">
    <property type="nucleotide sequence ID" value="NZ_CP039865.1"/>
</dbReference>
<accession>A0A4D7QLX0</accession>
<dbReference type="GO" id="GO:1904680">
    <property type="term" value="F:peptide transmembrane transporter activity"/>
    <property type="evidence" value="ECO:0007669"/>
    <property type="project" value="TreeGrafter"/>
</dbReference>
<keyword evidence="3" id="KW-0813">Transport</keyword>
<keyword evidence="8" id="KW-1185">Reference proteome</keyword>
<proteinExistence type="inferred from homology"/>
<sequence>MNVKLSLLAAGLALALGAPLAPAHAQAPQGQTLRYAFQGNLNTLDPYGINETTTLALQGNVYEGLTKRDRDLKIIPGLAERWEILDGGLRWRFHLRRGVKFQGGEDFTADDVVFSASRVRADTSDLRSRIEANVEVVAVDSHTVDFKLKSPNPILHYEWDTWYIMSKKWAEANNAVAPSAPAATTPGYAVLNANGTGPFRIAAHQIGVRTVFEKNPAWWGKVEHNLQQVIFTPITSAPTRVAALLSGEVDVIDPVPLQDIPRINASPNARVMEGPELRTIFLQMDQRRDELTGSSVKGKNPFKDLRVRMAFYQAIDMEAIRRQVMRGAATPSALLISPLLFERSGQFQRHPFSLDAANKLLDDAGYPRVGGATGTRFELTMDCPNDRYVNDGAICQAVTAMLARIGIKINLQAVPRAQFFAKVLASGGFNTSFYLLGWTPGSFDSWNVLQNLIRCRDDTGSGGRGATNLGGYCNPRVDALTDQILVEADAAKRLDLITQAYKIVHEEISHIPLHQQALAWGVSRNVELVQRADNQFLFHWVNKR</sequence>
<feature type="signal peptide" evidence="5">
    <location>
        <begin position="1"/>
        <end position="25"/>
    </location>
</feature>
<feature type="chain" id="PRO_5020772132" evidence="5">
    <location>
        <begin position="26"/>
        <end position="544"/>
    </location>
</feature>
<evidence type="ECO:0000256" key="4">
    <source>
        <dbReference type="ARBA" id="ARBA00022729"/>
    </source>
</evidence>
<name>A0A4D7QLX0_9HYPH</name>
<evidence type="ECO:0000313" key="8">
    <source>
        <dbReference type="Proteomes" id="UP000298588"/>
    </source>
</evidence>
<dbReference type="OrthoDB" id="9803988at2"/>
<dbReference type="InterPro" id="IPR030678">
    <property type="entry name" value="Peptide/Ni-bd"/>
</dbReference>
<dbReference type="GO" id="GO:0030288">
    <property type="term" value="C:outer membrane-bounded periplasmic space"/>
    <property type="evidence" value="ECO:0007669"/>
    <property type="project" value="UniProtKB-ARBA"/>
</dbReference>
<dbReference type="PANTHER" id="PTHR30290">
    <property type="entry name" value="PERIPLASMIC BINDING COMPONENT OF ABC TRANSPORTER"/>
    <property type="match status" value="1"/>
</dbReference>
<organism evidence="7 8">
    <name type="scientific">Phreatobacter aquaticus</name>
    <dbReference type="NCBI Taxonomy" id="2570229"/>
    <lineage>
        <taxon>Bacteria</taxon>
        <taxon>Pseudomonadati</taxon>
        <taxon>Pseudomonadota</taxon>
        <taxon>Alphaproteobacteria</taxon>
        <taxon>Hyphomicrobiales</taxon>
        <taxon>Phreatobacteraceae</taxon>
        <taxon>Phreatobacter</taxon>
    </lineage>
</organism>
<gene>
    <name evidence="7" type="ORF">E8L99_11845</name>
</gene>
<dbReference type="Gene3D" id="3.40.190.10">
    <property type="entry name" value="Periplasmic binding protein-like II"/>
    <property type="match status" value="1"/>
</dbReference>
<keyword evidence="4 5" id="KW-0732">Signal</keyword>
<evidence type="ECO:0000256" key="5">
    <source>
        <dbReference type="SAM" id="SignalP"/>
    </source>
</evidence>
<evidence type="ECO:0000256" key="2">
    <source>
        <dbReference type="ARBA" id="ARBA00005695"/>
    </source>
</evidence>
<reference evidence="7 8" key="1">
    <citation type="submission" date="2019-04" db="EMBL/GenBank/DDBJ databases">
        <title>Phreatobacter aquaticus sp. nov.</title>
        <authorList>
            <person name="Choi A."/>
            <person name="Baek K."/>
        </authorList>
    </citation>
    <scope>NUCLEOTIDE SEQUENCE [LARGE SCALE GENOMIC DNA]</scope>
    <source>
        <strain evidence="7 8">NMCR1094</strain>
    </source>
</reference>
<dbReference type="Pfam" id="PF00496">
    <property type="entry name" value="SBP_bac_5"/>
    <property type="match status" value="1"/>
</dbReference>
<evidence type="ECO:0000313" key="7">
    <source>
        <dbReference type="EMBL" id="QCK86396.1"/>
    </source>
</evidence>
<evidence type="ECO:0000256" key="1">
    <source>
        <dbReference type="ARBA" id="ARBA00004418"/>
    </source>
</evidence>